<gene>
    <name evidence="2" type="ORF">GCM10008964_07480</name>
</gene>
<feature type="signal peptide" evidence="1">
    <location>
        <begin position="1"/>
        <end position="19"/>
    </location>
</feature>
<evidence type="ECO:0000313" key="2">
    <source>
        <dbReference type="EMBL" id="GAA0218422.1"/>
    </source>
</evidence>
<comment type="caution">
    <text evidence="2">The sequence shown here is derived from an EMBL/GenBank/DDBJ whole genome shotgun (WGS) entry which is preliminary data.</text>
</comment>
<evidence type="ECO:0000313" key="3">
    <source>
        <dbReference type="Proteomes" id="UP001501476"/>
    </source>
</evidence>
<keyword evidence="3" id="KW-1185">Reference proteome</keyword>
<name>A0ABN0TCR8_9GAMM</name>
<reference evidence="2 3" key="1">
    <citation type="journal article" date="2019" name="Int. J. Syst. Evol. Microbiol.">
        <title>The Global Catalogue of Microorganisms (GCM) 10K type strain sequencing project: providing services to taxonomists for standard genome sequencing and annotation.</title>
        <authorList>
            <consortium name="The Broad Institute Genomics Platform"/>
            <consortium name="The Broad Institute Genome Sequencing Center for Infectious Disease"/>
            <person name="Wu L."/>
            <person name="Ma J."/>
        </authorList>
    </citation>
    <scope>NUCLEOTIDE SEQUENCE [LARGE SCALE GENOMIC DNA]</scope>
    <source>
        <strain evidence="2 3">JCM 6886</strain>
    </source>
</reference>
<feature type="chain" id="PRO_5045824822" description="Lipoprotein" evidence="1">
    <location>
        <begin position="20"/>
        <end position="107"/>
    </location>
</feature>
<dbReference type="Proteomes" id="UP001501476">
    <property type="component" value="Unassembled WGS sequence"/>
</dbReference>
<proteinExistence type="predicted"/>
<organism evidence="2 3">
    <name type="scientific">Methylophaga marina</name>
    <dbReference type="NCBI Taxonomy" id="45495"/>
    <lineage>
        <taxon>Bacteria</taxon>
        <taxon>Pseudomonadati</taxon>
        <taxon>Pseudomonadota</taxon>
        <taxon>Gammaproteobacteria</taxon>
        <taxon>Thiotrichales</taxon>
        <taxon>Piscirickettsiaceae</taxon>
        <taxon>Methylophaga</taxon>
    </lineage>
</organism>
<evidence type="ECO:0000256" key="1">
    <source>
        <dbReference type="SAM" id="SignalP"/>
    </source>
</evidence>
<dbReference type="EMBL" id="BAAADG010000003">
    <property type="protein sequence ID" value="GAA0218422.1"/>
    <property type="molecule type" value="Genomic_DNA"/>
</dbReference>
<dbReference type="PROSITE" id="PS51257">
    <property type="entry name" value="PROKAR_LIPOPROTEIN"/>
    <property type="match status" value="1"/>
</dbReference>
<sequence>MKKIIIAALVATLLGCTSASPKQYYRPAGAEQQVEVYGRFDQISFEHQVLINNNVVINGQLSYNYDEGHFSGEYDGMTVTSDCKWKMKKDLICLVKINNEMAATLTF</sequence>
<accession>A0ABN0TCR8</accession>
<dbReference type="RefSeq" id="WP_286304846.1">
    <property type="nucleotide sequence ID" value="NZ_AP027741.1"/>
</dbReference>
<evidence type="ECO:0008006" key="4">
    <source>
        <dbReference type="Google" id="ProtNLM"/>
    </source>
</evidence>
<protein>
    <recommendedName>
        <fullName evidence="4">Lipoprotein</fullName>
    </recommendedName>
</protein>
<keyword evidence="1" id="KW-0732">Signal</keyword>